<evidence type="ECO:0000313" key="6">
    <source>
        <dbReference type="Proteomes" id="UP000037405"/>
    </source>
</evidence>
<dbReference type="PROSITE" id="PS00893">
    <property type="entry name" value="NUDIX_BOX"/>
    <property type="match status" value="1"/>
</dbReference>
<comment type="caution">
    <text evidence="5">The sequence shown here is derived from an EMBL/GenBank/DDBJ whole genome shotgun (WGS) entry which is preliminary data.</text>
</comment>
<dbReference type="InterPro" id="IPR020476">
    <property type="entry name" value="Nudix_hydrolase"/>
</dbReference>
<dbReference type="PATRIC" id="fig|189381.12.peg.4260"/>
<evidence type="ECO:0000256" key="3">
    <source>
        <dbReference type="RuleBase" id="RU003476"/>
    </source>
</evidence>
<dbReference type="PRINTS" id="PR00502">
    <property type="entry name" value="NUDIXFAMILY"/>
</dbReference>
<organism evidence="5 6">
    <name type="scientific">Rossellomorea marisflavi</name>
    <dbReference type="NCBI Taxonomy" id="189381"/>
    <lineage>
        <taxon>Bacteria</taxon>
        <taxon>Bacillati</taxon>
        <taxon>Bacillota</taxon>
        <taxon>Bacilli</taxon>
        <taxon>Bacillales</taxon>
        <taxon>Bacillaceae</taxon>
        <taxon>Rossellomorea</taxon>
    </lineage>
</organism>
<evidence type="ECO:0000256" key="2">
    <source>
        <dbReference type="ARBA" id="ARBA00022801"/>
    </source>
</evidence>
<name>A0A0M0G2A8_9BACI</name>
<comment type="cofactor">
    <cofactor evidence="1">
        <name>Mg(2+)</name>
        <dbReference type="ChEBI" id="CHEBI:18420"/>
    </cofactor>
</comment>
<evidence type="ECO:0000256" key="1">
    <source>
        <dbReference type="ARBA" id="ARBA00001946"/>
    </source>
</evidence>
<protein>
    <recommendedName>
        <fullName evidence="4">Nudix hydrolase domain-containing protein</fullName>
    </recommendedName>
</protein>
<dbReference type="CDD" id="cd04665">
    <property type="entry name" value="NUDIX_RppH"/>
    <property type="match status" value="1"/>
</dbReference>
<sequence length="138" mass="15868">MMDIVFHELDVVEEKAFDFAVISVDFQGQWIFVRHTSRETWEIPGGHREQGETIEETAKRELFEETGCQSATFTPICDYSIGTRSGRLFYAVVKEIGSKPPSEIGEIRYFDTPPHPLTYPDVQPLLFEKTLSFMNNSK</sequence>
<evidence type="ECO:0000313" key="5">
    <source>
        <dbReference type="EMBL" id="KON83737.1"/>
    </source>
</evidence>
<dbReference type="Gene3D" id="3.90.79.10">
    <property type="entry name" value="Nucleoside Triphosphate Pyrophosphohydrolase"/>
    <property type="match status" value="1"/>
</dbReference>
<dbReference type="SUPFAM" id="SSF55811">
    <property type="entry name" value="Nudix"/>
    <property type="match status" value="1"/>
</dbReference>
<gene>
    <name evidence="5" type="ORF">AF331_16335</name>
</gene>
<keyword evidence="6" id="KW-1185">Reference proteome</keyword>
<accession>A0A0M0G2A8</accession>
<dbReference type="EMBL" id="LGUE01000005">
    <property type="protein sequence ID" value="KON83737.1"/>
    <property type="molecule type" value="Genomic_DNA"/>
</dbReference>
<dbReference type="PANTHER" id="PTHR43046">
    <property type="entry name" value="GDP-MANNOSE MANNOSYL HYDROLASE"/>
    <property type="match status" value="1"/>
</dbReference>
<feature type="domain" description="Nudix hydrolase" evidence="4">
    <location>
        <begin position="14"/>
        <end position="135"/>
    </location>
</feature>
<dbReference type="RefSeq" id="WP_053429148.1">
    <property type="nucleotide sequence ID" value="NZ_LGUE01000005.1"/>
</dbReference>
<evidence type="ECO:0000259" key="4">
    <source>
        <dbReference type="PROSITE" id="PS51462"/>
    </source>
</evidence>
<dbReference type="GO" id="GO:0016787">
    <property type="term" value="F:hydrolase activity"/>
    <property type="evidence" value="ECO:0007669"/>
    <property type="project" value="UniProtKB-KW"/>
</dbReference>
<dbReference type="InterPro" id="IPR020084">
    <property type="entry name" value="NUDIX_hydrolase_CS"/>
</dbReference>
<dbReference type="PROSITE" id="PS51462">
    <property type="entry name" value="NUDIX"/>
    <property type="match status" value="1"/>
</dbReference>
<keyword evidence="2 3" id="KW-0378">Hydrolase</keyword>
<comment type="similarity">
    <text evidence="3">Belongs to the Nudix hydrolase family.</text>
</comment>
<dbReference type="Proteomes" id="UP000037405">
    <property type="component" value="Unassembled WGS sequence"/>
</dbReference>
<dbReference type="Pfam" id="PF00293">
    <property type="entry name" value="NUDIX"/>
    <property type="match status" value="1"/>
</dbReference>
<reference evidence="6" key="1">
    <citation type="submission" date="2015-07" db="EMBL/GenBank/DDBJ databases">
        <title>Fjat-14235 jcm11544.</title>
        <authorList>
            <person name="Liu B."/>
            <person name="Wang J."/>
            <person name="Zhu Y."/>
            <person name="Liu G."/>
            <person name="Chen Q."/>
            <person name="Chen Z."/>
            <person name="Lan J."/>
            <person name="Che J."/>
            <person name="Ge C."/>
            <person name="Shi H."/>
            <person name="Pan Z."/>
            <person name="Liu X."/>
        </authorList>
    </citation>
    <scope>NUCLEOTIDE SEQUENCE [LARGE SCALE GENOMIC DNA]</scope>
    <source>
        <strain evidence="6">JCM 11544</strain>
    </source>
</reference>
<dbReference type="OrthoDB" id="9131041at2"/>
<dbReference type="PANTHER" id="PTHR43046:SF14">
    <property type="entry name" value="MUTT_NUDIX FAMILY PROTEIN"/>
    <property type="match status" value="1"/>
</dbReference>
<dbReference type="InterPro" id="IPR000086">
    <property type="entry name" value="NUDIX_hydrolase_dom"/>
</dbReference>
<dbReference type="InterPro" id="IPR014078">
    <property type="entry name" value="Nudix_YtkD"/>
</dbReference>
<dbReference type="InterPro" id="IPR015797">
    <property type="entry name" value="NUDIX_hydrolase-like_dom_sf"/>
</dbReference>
<proteinExistence type="inferred from homology"/>
<dbReference type="AlphaFoldDB" id="A0A0M0G2A8"/>